<dbReference type="AlphaFoldDB" id="A0A2P2QGA3"/>
<accession>A0A2P2QGA3</accession>
<sequence>MNLSQVKQIKKDPMKQYSREVAYKLGERKNIHNT</sequence>
<name>A0A2P2QGA3_RHIMU</name>
<protein>
    <submittedName>
        <fullName evidence="1">Uncharacterized protein</fullName>
    </submittedName>
</protein>
<evidence type="ECO:0000313" key="1">
    <source>
        <dbReference type="EMBL" id="MBX65907.1"/>
    </source>
</evidence>
<proteinExistence type="predicted"/>
<dbReference type="EMBL" id="GGEC01085423">
    <property type="protein sequence ID" value="MBX65907.1"/>
    <property type="molecule type" value="Transcribed_RNA"/>
</dbReference>
<reference evidence="1" key="1">
    <citation type="submission" date="2018-02" db="EMBL/GenBank/DDBJ databases">
        <title>Rhizophora mucronata_Transcriptome.</title>
        <authorList>
            <person name="Meera S.P."/>
            <person name="Sreeshan A."/>
            <person name="Augustine A."/>
        </authorList>
    </citation>
    <scope>NUCLEOTIDE SEQUENCE</scope>
    <source>
        <tissue evidence="1">Leaf</tissue>
    </source>
</reference>
<organism evidence="1">
    <name type="scientific">Rhizophora mucronata</name>
    <name type="common">Asiatic mangrove</name>
    <dbReference type="NCBI Taxonomy" id="61149"/>
    <lineage>
        <taxon>Eukaryota</taxon>
        <taxon>Viridiplantae</taxon>
        <taxon>Streptophyta</taxon>
        <taxon>Embryophyta</taxon>
        <taxon>Tracheophyta</taxon>
        <taxon>Spermatophyta</taxon>
        <taxon>Magnoliopsida</taxon>
        <taxon>eudicotyledons</taxon>
        <taxon>Gunneridae</taxon>
        <taxon>Pentapetalae</taxon>
        <taxon>rosids</taxon>
        <taxon>fabids</taxon>
        <taxon>Malpighiales</taxon>
        <taxon>Rhizophoraceae</taxon>
        <taxon>Rhizophora</taxon>
    </lineage>
</organism>